<gene>
    <name evidence="1" type="ORF">MNR06_02330</name>
</gene>
<keyword evidence="2" id="KW-1185">Reference proteome</keyword>
<reference evidence="1" key="1">
    <citation type="submission" date="2022-03" db="EMBL/GenBank/DDBJ databases">
        <title>Genome Identification and Characterization of new species Bdellovibrio reynosense LBG001 sp. nov. from a Mexico soil sample.</title>
        <authorList>
            <person name="Camilli A."/>
            <person name="Ajao Y."/>
            <person name="Guo X."/>
        </authorList>
    </citation>
    <scope>NUCLEOTIDE SEQUENCE</scope>
    <source>
        <strain evidence="1">LBG001</strain>
    </source>
</reference>
<dbReference type="InterPro" id="IPR014988">
    <property type="entry name" value="Uncharacterised_YqcI/YcgG"/>
</dbReference>
<proteinExistence type="predicted"/>
<dbReference type="PANTHER" id="PTHR40045">
    <property type="entry name" value="YCGG FAMILY PROTEIN"/>
    <property type="match status" value="1"/>
</dbReference>
<organism evidence="1 2">
    <name type="scientific">Bdellovibrio reynosensis</name>
    <dbReference type="NCBI Taxonomy" id="2835041"/>
    <lineage>
        <taxon>Bacteria</taxon>
        <taxon>Pseudomonadati</taxon>
        <taxon>Bdellovibrionota</taxon>
        <taxon>Bdellovibrionia</taxon>
        <taxon>Bdellovibrionales</taxon>
        <taxon>Pseudobdellovibrionaceae</taxon>
        <taxon>Bdellovibrio</taxon>
    </lineage>
</organism>
<evidence type="ECO:0000313" key="2">
    <source>
        <dbReference type="Proteomes" id="UP000830116"/>
    </source>
</evidence>
<dbReference type="EMBL" id="CP093442">
    <property type="protein sequence ID" value="UOF01789.1"/>
    <property type="molecule type" value="Genomic_DNA"/>
</dbReference>
<dbReference type="PANTHER" id="PTHR40045:SF1">
    <property type="entry name" value="YQCI_YCGG FAMILY PROTEIN"/>
    <property type="match status" value="1"/>
</dbReference>
<accession>A0ABY4CAJ1</accession>
<dbReference type="Proteomes" id="UP000830116">
    <property type="component" value="Chromosome"/>
</dbReference>
<dbReference type="NCBIfam" id="NF041366">
    <property type="entry name" value="GntA_guanitoxin"/>
    <property type="match status" value="1"/>
</dbReference>
<evidence type="ECO:0000313" key="1">
    <source>
        <dbReference type="EMBL" id="UOF01789.1"/>
    </source>
</evidence>
<name>A0ABY4CAJ1_9BACT</name>
<protein>
    <submittedName>
        <fullName evidence="1">YqcI/YcgG family protein</fullName>
    </submittedName>
</protein>
<sequence length="219" mass="25429">MNLQEIENDLRALVSQKNYPCVAAVKAFHDGDFIFDTYSKFGTGESAQRLAQNLLSFKEKQSKPGGEYLTYIAVFPEDQSTDEHTFEMHLFHELSAIWNFPEIAGKWDEKFSSNPDDKNFCFSLDGSAFFVVGMHPQSSRRARRLPYNALIFNLYSQFQVLREKGVFDSMVKSIRHRDMQFQGSVNPMVEQYDNKWEAIQYSGKMNPPDWKCPFSRNKT</sequence>
<dbReference type="Pfam" id="PF08892">
    <property type="entry name" value="YqcI_YcgG"/>
    <property type="match status" value="1"/>
</dbReference>